<feature type="region of interest" description="Disordered" evidence="5">
    <location>
        <begin position="106"/>
        <end position="173"/>
    </location>
</feature>
<dbReference type="GO" id="GO:0005634">
    <property type="term" value="C:nucleus"/>
    <property type="evidence" value="ECO:0007669"/>
    <property type="project" value="InterPro"/>
</dbReference>
<name>A0A6A6AMQ2_9PLEO</name>
<dbReference type="GeneID" id="54406078"/>
<dbReference type="PANTHER" id="PTHR12792">
    <property type="entry name" value="EXTRA SPINDLE POLES 1-RELATED"/>
    <property type="match status" value="1"/>
</dbReference>
<evidence type="ECO:0000256" key="4">
    <source>
        <dbReference type="ARBA" id="ARBA00022829"/>
    </source>
</evidence>
<dbReference type="PROSITE" id="PS51700">
    <property type="entry name" value="SEPARIN"/>
    <property type="match status" value="1"/>
</dbReference>
<dbReference type="GO" id="GO:0006508">
    <property type="term" value="P:proteolysis"/>
    <property type="evidence" value="ECO:0007669"/>
    <property type="project" value="InterPro"/>
</dbReference>
<feature type="region of interest" description="Disordered" evidence="5">
    <location>
        <begin position="1349"/>
        <end position="1402"/>
    </location>
</feature>
<evidence type="ECO:0000313" key="8">
    <source>
        <dbReference type="Proteomes" id="UP000799771"/>
    </source>
</evidence>
<keyword evidence="3" id="KW-0378">Hydrolase</keyword>
<feature type="region of interest" description="Disordered" evidence="5">
    <location>
        <begin position="1507"/>
        <end position="1530"/>
    </location>
</feature>
<proteinExistence type="predicted"/>
<dbReference type="GO" id="GO:0004197">
    <property type="term" value="F:cysteine-type endopeptidase activity"/>
    <property type="evidence" value="ECO:0007669"/>
    <property type="project" value="InterPro"/>
</dbReference>
<keyword evidence="4" id="KW-0159">Chromosome partition</keyword>
<reference evidence="7" key="1">
    <citation type="journal article" date="2020" name="Stud. Mycol.">
        <title>101 Dothideomycetes genomes: a test case for predicting lifestyles and emergence of pathogens.</title>
        <authorList>
            <person name="Haridas S."/>
            <person name="Albert R."/>
            <person name="Binder M."/>
            <person name="Bloem J."/>
            <person name="Labutti K."/>
            <person name="Salamov A."/>
            <person name="Andreopoulos B."/>
            <person name="Baker S."/>
            <person name="Barry K."/>
            <person name="Bills G."/>
            <person name="Bluhm B."/>
            <person name="Cannon C."/>
            <person name="Castanera R."/>
            <person name="Culley D."/>
            <person name="Daum C."/>
            <person name="Ezra D."/>
            <person name="Gonzalez J."/>
            <person name="Henrissat B."/>
            <person name="Kuo A."/>
            <person name="Liang C."/>
            <person name="Lipzen A."/>
            <person name="Lutzoni F."/>
            <person name="Magnuson J."/>
            <person name="Mondo S."/>
            <person name="Nolan M."/>
            <person name="Ohm R."/>
            <person name="Pangilinan J."/>
            <person name="Park H.-J."/>
            <person name="Ramirez L."/>
            <person name="Alfaro M."/>
            <person name="Sun H."/>
            <person name="Tritt A."/>
            <person name="Yoshinaga Y."/>
            <person name="Zwiers L.-H."/>
            <person name="Turgeon B."/>
            <person name="Goodwin S."/>
            <person name="Spatafora J."/>
            <person name="Crous P."/>
            <person name="Grigoriev I."/>
        </authorList>
    </citation>
    <scope>NUCLEOTIDE SEQUENCE</scope>
    <source>
        <strain evidence="7">CBS 119687</strain>
    </source>
</reference>
<dbReference type="EC" id="3.4.22.49" evidence="2"/>
<protein>
    <recommendedName>
        <fullName evidence="2">separase</fullName>
        <ecNumber evidence="2">3.4.22.49</ecNumber>
    </recommendedName>
</protein>
<feature type="compositionally biased region" description="Basic residues" evidence="5">
    <location>
        <begin position="2103"/>
        <end position="2116"/>
    </location>
</feature>
<feature type="domain" description="Peptidase C50" evidence="6">
    <location>
        <begin position="1941"/>
        <end position="2050"/>
    </location>
</feature>
<dbReference type="InterPro" id="IPR011990">
    <property type="entry name" value="TPR-like_helical_dom_sf"/>
</dbReference>
<dbReference type="Proteomes" id="UP000799771">
    <property type="component" value="Unassembled WGS sequence"/>
</dbReference>
<feature type="compositionally biased region" description="Polar residues" evidence="5">
    <location>
        <begin position="106"/>
        <end position="121"/>
    </location>
</feature>
<dbReference type="RefSeq" id="XP_033526752.1">
    <property type="nucleotide sequence ID" value="XM_033665646.1"/>
</dbReference>
<feature type="compositionally biased region" description="Low complexity" evidence="5">
    <location>
        <begin position="1384"/>
        <end position="1395"/>
    </location>
</feature>
<dbReference type="Pfam" id="PF03568">
    <property type="entry name" value="Separin_C"/>
    <property type="match status" value="1"/>
</dbReference>
<dbReference type="Gene3D" id="1.25.40.10">
    <property type="entry name" value="Tetratricopeptide repeat domain"/>
    <property type="match status" value="1"/>
</dbReference>
<dbReference type="SUPFAM" id="SSF48452">
    <property type="entry name" value="TPR-like"/>
    <property type="match status" value="1"/>
</dbReference>
<dbReference type="GO" id="GO:0051307">
    <property type="term" value="P:meiotic chromosome separation"/>
    <property type="evidence" value="ECO:0007669"/>
    <property type="project" value="TreeGrafter"/>
</dbReference>
<gene>
    <name evidence="7" type="ORF">P153DRAFT_335207</name>
</gene>
<evidence type="ECO:0000256" key="1">
    <source>
        <dbReference type="ARBA" id="ARBA00000451"/>
    </source>
</evidence>
<organism evidence="7 8">
    <name type="scientific">Dothidotthia symphoricarpi CBS 119687</name>
    <dbReference type="NCBI Taxonomy" id="1392245"/>
    <lineage>
        <taxon>Eukaryota</taxon>
        <taxon>Fungi</taxon>
        <taxon>Dikarya</taxon>
        <taxon>Ascomycota</taxon>
        <taxon>Pezizomycotina</taxon>
        <taxon>Dothideomycetes</taxon>
        <taxon>Pleosporomycetidae</taxon>
        <taxon>Pleosporales</taxon>
        <taxon>Dothidotthiaceae</taxon>
        <taxon>Dothidotthia</taxon>
    </lineage>
</organism>
<dbReference type="OrthoDB" id="10255632at2759"/>
<sequence length="2186" mass="240667">MATKDQTARTRIDKIRAELRSTSTCSNTTVTALQELLVRNHDEPAQKENVRVKAQGAARRKAGTATATSLDVVKQTTIALAPREKYILATEVANTTLKNLANALRSQPPATAARNASQSKPAHNDDARKPTRTQTGRAKSPSGAHQALKERSVTQTVNSPQKRAALRRSSSYSSFLTPGPDTGLVATAECARIAFGYLGTLEATKVLGKDSQELQLENGNLALVGKLVAHGLDSLAIKEMKILKKRLDRFLGHETKKSETESEAVAGEKESLASLLDFRSVDPKSPALPLIANFQMYTLRVISRLNRPRIVEATWEYLKMSNPSSPVNLLWHVANTPDGQTKGARQLESLAQTILALCPSISSSDDENPLQPSADAVLSLQHLAFKVRKRWWALVKHRGNEEQELLEPFTRCIIAFSRRSKLSPVKKYKLAEMLYTDLTEQPSESGTSKRDASESTEMVVKTLSSLAQAAELSEEALRWLGSSSSSTAPNTSAAKQAAHLIRIATVSVEASMKSGGNMQLEDTIANALEALSGSLGGTSTDLDSLFMEANTLRRAASRLLVTSLSTQANCLDGESVQQPAVCIIAACVRFTARFIGARLAVDTVSKAQLRHKERMTMAWKCLKGVVDSVLTCCKLPVDLDDRWKELDNVLQECSHILQRFEEEVEDHVIDNSQETGLIGSCIVKLSNAYWTLNMKLRKANVDMETYITAMQRSVTLVQARPQAEMESAHFTMKLERLAETLENMNSAEGSRKALDQCIRSHLDSSASQILADLVTKRSIHNIFDSDGDLSTLARVLKSKHRSSIKFGVKSPDELAFYDDVELQPGIRGALLEYQLGLYLRTLSRNRQWDSSLDTSVVSLAERLREVYIPEKYPLRRLRISVMLLQLHQSQPHILPEQSLPSDFLDVDADMAIRSDDAELVRTERHLKALHNLKLLMQQNTPSASVVRQCFLEWESLVGSTASWGDLEDLVDNMEYWLQDIQASVDFLNAKGEEYLALPVLHLLVKIFELRKGSDVSELLSTTCSLALQYLRLGYTGKAGHAFVKAEALLGHKSISTEASLAWHLSYAEYLARIGNITKCTNILSTAQSIAQADSTFMDLAKPSTTLSGRLRFNRILADACYVYSLLATTVGSHKDAARHARQCVTVNRRIWSALESRVDSRKTANGPSKTPFDPLSSMRTEQGVPLVTSVTHDALGGASFWSLVPALYRGIMQHSQVFSNQGLLQEAIYVAEQAEKVASATHSPSLMIDNASWRAECWAQSGRSDKAGPILESIEELTSRKCLSVVGYHSAVARAHHWNGDFEKEIASYDTLEQLLGDLMSPSYIKTLDSFSPNIDALAEQIATMTLDVSEPQEVTTSTRTRGRKAASKPAPRTASKAAPSTRSRANTASAPKAAAKPKRKVVTPVAPEVLSTSDQCSILTAFHVGIMHRGVLANLLGEDIEKALDLLKRVEQLHPGLDLEVSHIWAKFKAMFAQTTKQIAEDMAFNTLPESTIAFPAIGFKDQTSSDGSDVKRVTPAASTTVRGGKGKKSATEDVAETLRIAREQLVQAHALAAIRGSNHLFEQISMALGHVTVLLSAISGGASRGSLHPLYAAYMSELPKCNALRLAQESTEAEREQMTRDECLQWPIAESSSFSFTSAPDFQKDYVDIIPETWTAISMALNDTRDELFITRFESGSSPFVLRLPLARHASRDMDEEEFSFEDGKKDFDEIIELSDFSTRTAQDMTTSEARRQWWAEREALDQRLHELLINMENIWLGGFRGVFSQHTKQPVLLAKFRKAFDTVLNRSLPSRRKKSQQKRVVLDARVLELFVGLGDATDEEIDLDEALMDLLYFVVDILQFNGERNAYDEIDFDAMVIETQDALRAYHSASHDVSPRSPHMIFILDKNLHAFPWESMPCLEKLSISRLPSLAALRERLLAAKPPTAQQDAAPGHYIQAESGGTSILNPSGDLSHTLSTLNPHIHELQGPWTHITSRAPSEKEFEDSLREKDLVLYFGHGSGAQFVRSKSVRRLYPGPQDELNTKPKAGCATTLLFGCSSAHLTENGIFEPSGMLAAYLTAGAPAVVGMLWDVTDKDCDRLAVRAGELWGLWPEVVEDSTSKSRKTPAKKTKGKGKAADVETARNAKTGKKGKAGGPGGEDSDLGAPRSRGVGLDEAIREARKSCVLRYLNGAAAVVYGIPVYLE</sequence>
<evidence type="ECO:0000256" key="3">
    <source>
        <dbReference type="ARBA" id="ARBA00022801"/>
    </source>
</evidence>
<dbReference type="PANTHER" id="PTHR12792:SF0">
    <property type="entry name" value="SEPARIN"/>
    <property type="match status" value="1"/>
</dbReference>
<feature type="region of interest" description="Disordered" evidence="5">
    <location>
        <begin position="2100"/>
        <end position="2151"/>
    </location>
</feature>
<dbReference type="GO" id="GO:0044732">
    <property type="term" value="C:mitotic spindle pole body"/>
    <property type="evidence" value="ECO:0007669"/>
    <property type="project" value="TreeGrafter"/>
</dbReference>
<evidence type="ECO:0000259" key="6">
    <source>
        <dbReference type="PROSITE" id="PS51700"/>
    </source>
</evidence>
<keyword evidence="8" id="KW-1185">Reference proteome</keyword>
<evidence type="ECO:0000313" key="7">
    <source>
        <dbReference type="EMBL" id="KAF2132365.1"/>
    </source>
</evidence>
<dbReference type="EMBL" id="ML977501">
    <property type="protein sequence ID" value="KAF2132365.1"/>
    <property type="molecule type" value="Genomic_DNA"/>
</dbReference>
<accession>A0A6A6AMQ2</accession>
<evidence type="ECO:0000256" key="5">
    <source>
        <dbReference type="SAM" id="MobiDB-lite"/>
    </source>
</evidence>
<dbReference type="InterPro" id="IPR030397">
    <property type="entry name" value="SEPARIN_core_dom"/>
</dbReference>
<dbReference type="GO" id="GO:0005737">
    <property type="term" value="C:cytoplasm"/>
    <property type="evidence" value="ECO:0007669"/>
    <property type="project" value="TreeGrafter"/>
</dbReference>
<dbReference type="InterPro" id="IPR005314">
    <property type="entry name" value="Peptidase_C50"/>
</dbReference>
<dbReference type="GO" id="GO:0072686">
    <property type="term" value="C:mitotic spindle"/>
    <property type="evidence" value="ECO:0007669"/>
    <property type="project" value="TreeGrafter"/>
</dbReference>
<evidence type="ECO:0000256" key="2">
    <source>
        <dbReference type="ARBA" id="ARBA00012489"/>
    </source>
</evidence>
<comment type="catalytic activity">
    <reaction evidence="1">
        <text>All bonds known to be hydrolyzed by this endopeptidase have arginine in P1 and an acidic residue in P4. P6 is often occupied by an acidic residue or by a hydroxy-amino-acid residue, the phosphorylation of which enhances cleavage.</text>
        <dbReference type="EC" id="3.4.22.49"/>
    </reaction>
</comment>